<proteinExistence type="predicted"/>
<protein>
    <submittedName>
        <fullName evidence="1">Uncharacterized protein</fullName>
    </submittedName>
</protein>
<evidence type="ECO:0000313" key="1">
    <source>
        <dbReference type="EMBL" id="RAL23104.1"/>
    </source>
</evidence>
<dbReference type="EMBL" id="QHKO01000003">
    <property type="protein sequence ID" value="RAL23104.1"/>
    <property type="molecule type" value="Genomic_DNA"/>
</dbReference>
<dbReference type="Proteomes" id="UP000249169">
    <property type="component" value="Unassembled WGS sequence"/>
</dbReference>
<gene>
    <name evidence="1" type="ORF">DL240_09485</name>
</gene>
<organism evidence="1 2">
    <name type="scientific">Lujinxingia litoralis</name>
    <dbReference type="NCBI Taxonomy" id="2211119"/>
    <lineage>
        <taxon>Bacteria</taxon>
        <taxon>Deltaproteobacteria</taxon>
        <taxon>Bradymonadales</taxon>
        <taxon>Lujinxingiaceae</taxon>
        <taxon>Lujinxingia</taxon>
    </lineage>
</organism>
<sequence>MLESAPQIANLFSGAFDTLQDLAGPDGPADQVKATLEEAVERALEKLQSQGSLASDLGTQVFEQVREELMGQANSLLEGLGGAASSQVEAVLNEALETAGGLLDMAGLDSGVAGDVMDMLGQLDAFSLAKPVAELVSTIFRA</sequence>
<accession>A0A328C916</accession>
<name>A0A328C916_9DELT</name>
<comment type="caution">
    <text evidence="1">The sequence shown here is derived from an EMBL/GenBank/DDBJ whole genome shotgun (WGS) entry which is preliminary data.</text>
</comment>
<evidence type="ECO:0000313" key="2">
    <source>
        <dbReference type="Proteomes" id="UP000249169"/>
    </source>
</evidence>
<dbReference type="AlphaFoldDB" id="A0A328C916"/>
<keyword evidence="2" id="KW-1185">Reference proteome</keyword>
<reference evidence="1 2" key="1">
    <citation type="submission" date="2018-05" db="EMBL/GenBank/DDBJ databases">
        <title>Lujinxingia marina gen. nov. sp. nov., a new facultative anaerobic member of the class Deltaproteobacteria, and proposal of Lujinxingaceae fam. nov.</title>
        <authorList>
            <person name="Li C.-M."/>
        </authorList>
    </citation>
    <scope>NUCLEOTIDE SEQUENCE [LARGE SCALE GENOMIC DNA]</scope>
    <source>
        <strain evidence="1 2">B210</strain>
    </source>
</reference>